<feature type="repeat" description="NHL" evidence="2">
    <location>
        <begin position="49"/>
        <end position="87"/>
    </location>
</feature>
<dbReference type="GO" id="GO:0061630">
    <property type="term" value="F:ubiquitin protein ligase activity"/>
    <property type="evidence" value="ECO:0007669"/>
    <property type="project" value="TreeGrafter"/>
</dbReference>
<gene>
    <name evidence="3" type="ORF">BV898_12276</name>
</gene>
<evidence type="ECO:0000256" key="2">
    <source>
        <dbReference type="PROSITE-ProRule" id="PRU00504"/>
    </source>
</evidence>
<protein>
    <submittedName>
        <fullName evidence="3">RING finger protein nhl-1</fullName>
    </submittedName>
</protein>
<dbReference type="OrthoDB" id="342730at2759"/>
<name>A0A1W0WEA2_HYPEX</name>
<dbReference type="Proteomes" id="UP000192578">
    <property type="component" value="Unassembled WGS sequence"/>
</dbReference>
<dbReference type="InterPro" id="IPR050952">
    <property type="entry name" value="TRIM-NHL_E3_ligases"/>
</dbReference>
<organism evidence="3 4">
    <name type="scientific">Hypsibius exemplaris</name>
    <name type="common">Freshwater tardigrade</name>
    <dbReference type="NCBI Taxonomy" id="2072580"/>
    <lineage>
        <taxon>Eukaryota</taxon>
        <taxon>Metazoa</taxon>
        <taxon>Ecdysozoa</taxon>
        <taxon>Tardigrada</taxon>
        <taxon>Eutardigrada</taxon>
        <taxon>Parachela</taxon>
        <taxon>Hypsibioidea</taxon>
        <taxon>Hypsibiidae</taxon>
        <taxon>Hypsibius</taxon>
    </lineage>
</organism>
<evidence type="ECO:0000313" key="3">
    <source>
        <dbReference type="EMBL" id="OQV13530.1"/>
    </source>
</evidence>
<dbReference type="AlphaFoldDB" id="A0A1W0WEA2"/>
<evidence type="ECO:0000256" key="1">
    <source>
        <dbReference type="ARBA" id="ARBA00022737"/>
    </source>
</evidence>
<accession>A0A1W0WEA2</accession>
<sequence length="88" mass="9880">MTIGNEGTTDSKFQYPRELAMDENEYLMVGDAGNNRVQIFGNCDYRFFSVFGSWGNVLGEFKGIESVAVSHDGQIIIADRDNHRIQVS</sequence>
<dbReference type="PANTHER" id="PTHR24104:SF57">
    <property type="entry name" value="BEE-MILK PROTEIN"/>
    <property type="match status" value="1"/>
</dbReference>
<keyword evidence="4" id="KW-1185">Reference proteome</keyword>
<dbReference type="InterPro" id="IPR001258">
    <property type="entry name" value="NHL_repeat"/>
</dbReference>
<feature type="repeat" description="NHL" evidence="2">
    <location>
        <begin position="1"/>
        <end position="43"/>
    </location>
</feature>
<dbReference type="SUPFAM" id="SSF101898">
    <property type="entry name" value="NHL repeat"/>
    <property type="match status" value="1"/>
</dbReference>
<reference evidence="4" key="1">
    <citation type="submission" date="2017-01" db="EMBL/GenBank/DDBJ databases">
        <title>Comparative genomics of anhydrobiosis in the tardigrade Hypsibius dujardini.</title>
        <authorList>
            <person name="Yoshida Y."/>
            <person name="Koutsovoulos G."/>
            <person name="Laetsch D."/>
            <person name="Stevens L."/>
            <person name="Kumar S."/>
            <person name="Horikawa D."/>
            <person name="Ishino K."/>
            <person name="Komine S."/>
            <person name="Tomita M."/>
            <person name="Blaxter M."/>
            <person name="Arakawa K."/>
        </authorList>
    </citation>
    <scope>NUCLEOTIDE SEQUENCE [LARGE SCALE GENOMIC DNA]</scope>
    <source>
        <strain evidence="4">Z151</strain>
    </source>
</reference>
<dbReference type="EMBL" id="MTYJ01000122">
    <property type="protein sequence ID" value="OQV13530.1"/>
    <property type="molecule type" value="Genomic_DNA"/>
</dbReference>
<comment type="caution">
    <text evidence="3">The sequence shown here is derived from an EMBL/GenBank/DDBJ whole genome shotgun (WGS) entry which is preliminary data.</text>
</comment>
<evidence type="ECO:0000313" key="4">
    <source>
        <dbReference type="Proteomes" id="UP000192578"/>
    </source>
</evidence>
<dbReference type="GO" id="GO:0000209">
    <property type="term" value="P:protein polyubiquitination"/>
    <property type="evidence" value="ECO:0007669"/>
    <property type="project" value="TreeGrafter"/>
</dbReference>
<dbReference type="PANTHER" id="PTHR24104">
    <property type="entry name" value="E3 UBIQUITIN-PROTEIN LIGASE NHLRC1-RELATED"/>
    <property type="match status" value="1"/>
</dbReference>
<dbReference type="PROSITE" id="PS51125">
    <property type="entry name" value="NHL"/>
    <property type="match status" value="2"/>
</dbReference>
<dbReference type="GO" id="GO:0043161">
    <property type="term" value="P:proteasome-mediated ubiquitin-dependent protein catabolic process"/>
    <property type="evidence" value="ECO:0007669"/>
    <property type="project" value="TreeGrafter"/>
</dbReference>
<dbReference type="Pfam" id="PF01436">
    <property type="entry name" value="NHL"/>
    <property type="match status" value="1"/>
</dbReference>
<proteinExistence type="predicted"/>
<dbReference type="InterPro" id="IPR011042">
    <property type="entry name" value="6-blade_b-propeller_TolB-like"/>
</dbReference>
<keyword evidence="1" id="KW-0677">Repeat</keyword>
<dbReference type="Gene3D" id="2.120.10.30">
    <property type="entry name" value="TolB, C-terminal domain"/>
    <property type="match status" value="2"/>
</dbReference>